<accession>A0A1B2DDQ9</accession>
<proteinExistence type="predicted"/>
<reference evidence="1" key="1">
    <citation type="submission" date="2016-08" db="EMBL/GenBank/DDBJ databases">
        <title>Complete Genome Seqeunce of Paenibacillus sp. BIHB 4019 from tea rhizoplane.</title>
        <authorList>
            <person name="Thakur R."/>
            <person name="Swarnkar M.K."/>
            <person name="Gulati A."/>
        </authorList>
    </citation>
    <scope>NUCLEOTIDE SEQUENCE [LARGE SCALE GENOMIC DNA]</scope>
    <source>
        <strain evidence="1">BIHB4019</strain>
    </source>
</reference>
<organism evidence="1">
    <name type="scientific">Paenibacillus sp. BIHB 4019</name>
    <dbReference type="NCBI Taxonomy" id="1870819"/>
    <lineage>
        <taxon>Bacteria</taxon>
        <taxon>Bacillati</taxon>
        <taxon>Bacillota</taxon>
        <taxon>Bacilli</taxon>
        <taxon>Bacillales</taxon>
        <taxon>Paenibacillaceae</taxon>
        <taxon>Paenibacillus</taxon>
    </lineage>
</organism>
<dbReference type="EMBL" id="CP016808">
    <property type="protein sequence ID" value="ANY65851.1"/>
    <property type="molecule type" value="Genomic_DNA"/>
</dbReference>
<evidence type="ECO:0000313" key="1">
    <source>
        <dbReference type="EMBL" id="ANY65851.1"/>
    </source>
</evidence>
<dbReference type="AlphaFoldDB" id="A0A1B2DDQ9"/>
<protein>
    <submittedName>
        <fullName evidence="1">Uncharacterized protein</fullName>
    </submittedName>
</protein>
<gene>
    <name evidence="1" type="ORF">BBD42_04750</name>
</gene>
<name>A0A1B2DDQ9_9BACL</name>
<sequence length="68" mass="7029">MLAGAWLLESGAATTFSCGTTAAFCGLLADTAAKVTAESTTAAETSETVNFFIKEYHPFRLPGAQGKP</sequence>